<evidence type="ECO:0000313" key="1">
    <source>
        <dbReference type="EMBL" id="ASC71008.1"/>
    </source>
</evidence>
<accession>A0A1Z3HL32</accession>
<dbReference type="KEGG" id="hhg:XM38_019570"/>
<sequence>MSTSKLHQLQDNLAALDFEIPAELQQRLDQVSRPETHFPYTFFEPGLQGMINGGATVGDKPTSYYPPVLVQGAGAGVTSKDV</sequence>
<dbReference type="InterPro" id="IPR036812">
    <property type="entry name" value="NAD(P)_OxRdtase_dom_sf"/>
</dbReference>
<proteinExistence type="predicted"/>
<reference evidence="1 2" key="1">
    <citation type="journal article" date="2016" name="Biochim. Biophys. Acta">
        <title>Characterization of red-shifted phycobilisomes isolated from the chlorophyll f-containing cyanobacterium Halomicronema hongdechloris.</title>
        <authorList>
            <person name="Li Y."/>
            <person name="Lin Y."/>
            <person name="Garvey C.J."/>
            <person name="Birch D."/>
            <person name="Corkery R.W."/>
            <person name="Loughlin P.C."/>
            <person name="Scheer H."/>
            <person name="Willows R.D."/>
            <person name="Chen M."/>
        </authorList>
    </citation>
    <scope>NUCLEOTIDE SEQUENCE [LARGE SCALE GENOMIC DNA]</scope>
    <source>
        <strain evidence="1 2">C2206</strain>
    </source>
</reference>
<protein>
    <submittedName>
        <fullName evidence="1">Uncharacterized protein</fullName>
    </submittedName>
</protein>
<evidence type="ECO:0000313" key="2">
    <source>
        <dbReference type="Proteomes" id="UP000191901"/>
    </source>
</evidence>
<keyword evidence="2" id="KW-1185">Reference proteome</keyword>
<dbReference type="EMBL" id="CP021983">
    <property type="protein sequence ID" value="ASC71008.1"/>
    <property type="molecule type" value="Genomic_DNA"/>
</dbReference>
<dbReference type="SUPFAM" id="SSF51430">
    <property type="entry name" value="NAD(P)-linked oxidoreductase"/>
    <property type="match status" value="1"/>
</dbReference>
<organism evidence="1 2">
    <name type="scientific">Halomicronema hongdechloris C2206</name>
    <dbReference type="NCBI Taxonomy" id="1641165"/>
    <lineage>
        <taxon>Bacteria</taxon>
        <taxon>Bacillati</taxon>
        <taxon>Cyanobacteriota</taxon>
        <taxon>Cyanophyceae</taxon>
        <taxon>Nodosilineales</taxon>
        <taxon>Nodosilineaceae</taxon>
        <taxon>Halomicronema</taxon>
    </lineage>
</organism>
<dbReference type="Proteomes" id="UP000191901">
    <property type="component" value="Chromosome"/>
</dbReference>
<gene>
    <name evidence="1" type="ORF">XM38_019570</name>
</gene>
<name>A0A1Z3HL32_9CYAN</name>
<dbReference type="AlphaFoldDB" id="A0A1Z3HL32"/>